<keyword evidence="2" id="KW-0472">Membrane</keyword>
<protein>
    <recommendedName>
        <fullName evidence="6">DUF560 domain-containing protein</fullName>
    </recommendedName>
</protein>
<comment type="subcellular location">
    <subcellularLocation>
        <location evidence="1">Cell outer membrane</location>
    </subcellularLocation>
</comment>
<keyword evidence="5" id="KW-1185">Reference proteome</keyword>
<reference evidence="4 5" key="1">
    <citation type="submission" date="2020-08" db="EMBL/GenBank/DDBJ databases">
        <title>Genomic Encyclopedia of Type Strains, Phase IV (KMG-IV): sequencing the most valuable type-strain genomes for metagenomic binning, comparative biology and taxonomic classification.</title>
        <authorList>
            <person name="Goeker M."/>
        </authorList>
    </citation>
    <scope>NUCLEOTIDE SEQUENCE [LARGE SCALE GENOMIC DNA]</scope>
    <source>
        <strain evidence="4 5">DSM 29050</strain>
    </source>
</reference>
<sequence>MKASWDLKGDATYLGIDLSSSYYAYSDEDRDDRWSNRIAGIYERQVAPTLKIGARADFASRMAALESSSADQAQIQGMLTWGKRKDRVRLSAGWRWRGYRDGSDGSGDGAIAAISWRRRLDKRQFLEISGSYDTIDSTIDRRDYRRYTINAEYRLRPIDKLELGIGLALKNWRYRNRRLGDGYQHDHSWTPKVNVSYEVAKGWFADLEGEMISRNSSDSTYDNEIKRGKIGIRKKLYF</sequence>
<evidence type="ECO:0000313" key="5">
    <source>
        <dbReference type="Proteomes" id="UP000581447"/>
    </source>
</evidence>
<dbReference type="Gene3D" id="2.40.170.20">
    <property type="entry name" value="TonB-dependent receptor, beta-barrel domain"/>
    <property type="match status" value="1"/>
</dbReference>
<evidence type="ECO:0008006" key="6">
    <source>
        <dbReference type="Google" id="ProtNLM"/>
    </source>
</evidence>
<keyword evidence="3" id="KW-0998">Cell outer membrane</keyword>
<dbReference type="Proteomes" id="UP000581447">
    <property type="component" value="Unassembled WGS sequence"/>
</dbReference>
<evidence type="ECO:0000256" key="3">
    <source>
        <dbReference type="ARBA" id="ARBA00023237"/>
    </source>
</evidence>
<name>A0A840B3U7_9SPHN</name>
<gene>
    <name evidence="4" type="ORF">GGR91_002110</name>
</gene>
<organism evidence="4 5">
    <name type="scientific">Sphingorhabdus rigui</name>
    <dbReference type="NCBI Taxonomy" id="1282858"/>
    <lineage>
        <taxon>Bacteria</taxon>
        <taxon>Pseudomonadati</taxon>
        <taxon>Pseudomonadota</taxon>
        <taxon>Alphaproteobacteria</taxon>
        <taxon>Sphingomonadales</taxon>
        <taxon>Sphingomonadaceae</taxon>
        <taxon>Sphingorhabdus</taxon>
    </lineage>
</organism>
<dbReference type="GO" id="GO:0009279">
    <property type="term" value="C:cell outer membrane"/>
    <property type="evidence" value="ECO:0007669"/>
    <property type="project" value="UniProtKB-SubCell"/>
</dbReference>
<dbReference type="EMBL" id="JACIEA010000003">
    <property type="protein sequence ID" value="MBB3943846.1"/>
    <property type="molecule type" value="Genomic_DNA"/>
</dbReference>
<evidence type="ECO:0000256" key="2">
    <source>
        <dbReference type="ARBA" id="ARBA00023136"/>
    </source>
</evidence>
<dbReference type="InterPro" id="IPR036942">
    <property type="entry name" value="Beta-barrel_TonB_sf"/>
</dbReference>
<comment type="caution">
    <text evidence="4">The sequence shown here is derived from an EMBL/GenBank/DDBJ whole genome shotgun (WGS) entry which is preliminary data.</text>
</comment>
<accession>A0A840B3U7</accession>
<proteinExistence type="predicted"/>
<evidence type="ECO:0000313" key="4">
    <source>
        <dbReference type="EMBL" id="MBB3943846.1"/>
    </source>
</evidence>
<evidence type="ECO:0000256" key="1">
    <source>
        <dbReference type="ARBA" id="ARBA00004442"/>
    </source>
</evidence>
<dbReference type="AlphaFoldDB" id="A0A840B3U7"/>